<feature type="binding site" evidence="6">
    <location>
        <position position="152"/>
    </location>
    <ligand>
        <name>FMN</name>
        <dbReference type="ChEBI" id="CHEBI:58210"/>
    </ligand>
</feature>
<dbReference type="PIRSF" id="PIRSF000337">
    <property type="entry name" value="NTA_MOA"/>
    <property type="match status" value="1"/>
</dbReference>
<evidence type="ECO:0000313" key="8">
    <source>
        <dbReference type="EMBL" id="SNS76679.1"/>
    </source>
</evidence>
<dbReference type="InterPro" id="IPR016215">
    <property type="entry name" value="NTA_MOA"/>
</dbReference>
<dbReference type="AlphaFoldDB" id="A0A239H5H8"/>
<feature type="domain" description="Luciferase-like" evidence="7">
    <location>
        <begin position="4"/>
        <end position="382"/>
    </location>
</feature>
<proteinExistence type="inferred from homology"/>
<dbReference type="InterPro" id="IPR051260">
    <property type="entry name" value="Diverse_substr_monoxygenases"/>
</dbReference>
<dbReference type="RefSeq" id="WP_089245698.1">
    <property type="nucleotide sequence ID" value="NZ_FZOW01000005.1"/>
</dbReference>
<evidence type="ECO:0000259" key="7">
    <source>
        <dbReference type="Pfam" id="PF00296"/>
    </source>
</evidence>
<feature type="binding site" evidence="6">
    <location>
        <position position="223"/>
    </location>
    <ligand>
        <name>FMN</name>
        <dbReference type="ChEBI" id="CHEBI:58210"/>
    </ligand>
</feature>
<dbReference type="Gene3D" id="3.20.20.30">
    <property type="entry name" value="Luciferase-like domain"/>
    <property type="match status" value="1"/>
</dbReference>
<keyword evidence="9" id="KW-1185">Reference proteome</keyword>
<feature type="binding site" evidence="6">
    <location>
        <position position="52"/>
    </location>
    <ligand>
        <name>FMN</name>
        <dbReference type="ChEBI" id="CHEBI:58210"/>
    </ligand>
</feature>
<evidence type="ECO:0000313" key="9">
    <source>
        <dbReference type="Proteomes" id="UP000198327"/>
    </source>
</evidence>
<dbReference type="GO" id="GO:0016705">
    <property type="term" value="F:oxidoreductase activity, acting on paired donors, with incorporation or reduction of molecular oxygen"/>
    <property type="evidence" value="ECO:0007669"/>
    <property type="project" value="InterPro"/>
</dbReference>
<dbReference type="NCBIfam" id="TIGR03860">
    <property type="entry name" value="FMN_nitrolo"/>
    <property type="match status" value="1"/>
</dbReference>
<dbReference type="Proteomes" id="UP000198327">
    <property type="component" value="Unassembled WGS sequence"/>
</dbReference>
<evidence type="ECO:0000256" key="2">
    <source>
        <dbReference type="ARBA" id="ARBA00022643"/>
    </source>
</evidence>
<keyword evidence="3" id="KW-0560">Oxidoreductase</keyword>
<dbReference type="PANTHER" id="PTHR30011:SF16">
    <property type="entry name" value="C2H2 FINGER DOMAIN TRANSCRIPTION FACTOR (EUROFUNG)-RELATED"/>
    <property type="match status" value="1"/>
</dbReference>
<keyword evidence="4 8" id="KW-0503">Monooxygenase</keyword>
<dbReference type="SUPFAM" id="SSF51679">
    <property type="entry name" value="Bacterial luciferase-like"/>
    <property type="match status" value="1"/>
</dbReference>
<dbReference type="OrthoDB" id="9135350at2"/>
<accession>A0A239H5H8</accession>
<protein>
    <submittedName>
        <fullName evidence="8">FMN-dependent oxidoreductase, nitrilotriacetate monooxygenase family</fullName>
    </submittedName>
</protein>
<dbReference type="PANTHER" id="PTHR30011">
    <property type="entry name" value="ALKANESULFONATE MONOOXYGENASE-RELATED"/>
    <property type="match status" value="1"/>
</dbReference>
<reference evidence="9" key="1">
    <citation type="submission" date="2017-06" db="EMBL/GenBank/DDBJ databases">
        <authorList>
            <person name="Varghese N."/>
            <person name="Submissions S."/>
        </authorList>
    </citation>
    <scope>NUCLEOTIDE SEQUENCE [LARGE SCALE GENOMIC DNA]</scope>
    <source>
        <strain evidence="9">JCM 23211</strain>
    </source>
</reference>
<gene>
    <name evidence="8" type="ORF">SAMN05421642_105102</name>
</gene>
<evidence type="ECO:0000256" key="1">
    <source>
        <dbReference type="ARBA" id="ARBA00022630"/>
    </source>
</evidence>
<sequence length="429" mass="47857">MFHLGWFLSWQVQSWNQMWSGEGGTEWNHPELYIDMTRALERAGFDYIMFEDGSFVPDSFGGNAKWWLANARSVPKQDPHSLLPVLSQFTEHLGLIGTMTTSFHPPYMAARTAATLDHLSHGRAGINLVTSHNVRTAQNFGYEEMFEHDHRYEMADEWIDLVKQLWASWEPDSVRLDREAGVFADFEKVHSIDFKGTYHSSRGPLNTTPTPQGRPVLCQAGGSPAGRGFAAKHAETILAQVESVEAMKTYRDDVRDRMVLEGRDPDSCKIMFIVNPVLGETQAEAQDKHERTLAAFRNDIDVNLASMSYASGIDFSKFDLDAPFPTVETNAGRGSMALIGANTTGMTLREAASSDIRKSVDLIGTADSVAEQMGDIAAEVGGDGFLIAGSVHRRYISEITDGLAPELRKRRLIRDGYAHKLFRDNLMDF</sequence>
<dbReference type="InterPro" id="IPR036661">
    <property type="entry name" value="Luciferase-like_sf"/>
</dbReference>
<dbReference type="InterPro" id="IPR011251">
    <property type="entry name" value="Luciferase-like_dom"/>
</dbReference>
<keyword evidence="1 6" id="KW-0285">Flavoprotein</keyword>
<dbReference type="Pfam" id="PF00296">
    <property type="entry name" value="Bac_luciferase"/>
    <property type="match status" value="1"/>
</dbReference>
<dbReference type="GO" id="GO:0004497">
    <property type="term" value="F:monooxygenase activity"/>
    <property type="evidence" value="ECO:0007669"/>
    <property type="project" value="UniProtKB-KW"/>
</dbReference>
<organism evidence="8 9">
    <name type="scientific">Rhodococcoides kyotonense</name>
    <dbReference type="NCBI Taxonomy" id="398843"/>
    <lineage>
        <taxon>Bacteria</taxon>
        <taxon>Bacillati</taxon>
        <taxon>Actinomycetota</taxon>
        <taxon>Actinomycetes</taxon>
        <taxon>Mycobacteriales</taxon>
        <taxon>Nocardiaceae</taxon>
        <taxon>Rhodococcoides</taxon>
    </lineage>
</organism>
<name>A0A239H5H8_9NOCA</name>
<keyword evidence="2 6" id="KW-0288">FMN</keyword>
<evidence type="ECO:0000256" key="6">
    <source>
        <dbReference type="PIRSR" id="PIRSR000337-1"/>
    </source>
</evidence>
<dbReference type="EMBL" id="FZOW01000005">
    <property type="protein sequence ID" value="SNS76679.1"/>
    <property type="molecule type" value="Genomic_DNA"/>
</dbReference>
<evidence type="ECO:0000256" key="5">
    <source>
        <dbReference type="ARBA" id="ARBA00033748"/>
    </source>
</evidence>
<feature type="binding site" evidence="6">
    <location>
        <position position="98"/>
    </location>
    <ligand>
        <name>FMN</name>
        <dbReference type="ChEBI" id="CHEBI:58210"/>
    </ligand>
</feature>
<comment type="similarity">
    <text evidence="5">Belongs to the NtaA/SnaA/DszA monooxygenase family.</text>
</comment>
<feature type="binding site" evidence="6">
    <location>
        <position position="148"/>
    </location>
    <ligand>
        <name>FMN</name>
        <dbReference type="ChEBI" id="CHEBI:58210"/>
    </ligand>
</feature>
<evidence type="ECO:0000256" key="4">
    <source>
        <dbReference type="ARBA" id="ARBA00023033"/>
    </source>
</evidence>
<evidence type="ECO:0000256" key="3">
    <source>
        <dbReference type="ARBA" id="ARBA00023002"/>
    </source>
</evidence>